<feature type="signal peptide" evidence="1">
    <location>
        <begin position="1"/>
        <end position="27"/>
    </location>
</feature>
<keyword evidence="1" id="KW-0732">Signal</keyword>
<proteinExistence type="predicted"/>
<dbReference type="RefSeq" id="WP_204844851.1">
    <property type="nucleotide sequence ID" value="NZ_JAFBCL010000001.1"/>
</dbReference>
<evidence type="ECO:0000313" key="4">
    <source>
        <dbReference type="Proteomes" id="UP000671828"/>
    </source>
</evidence>
<reference evidence="3" key="2">
    <citation type="submission" date="2021-04" db="EMBL/GenBank/DDBJ databases">
        <title>Saccharothrix algeriensis WGS.</title>
        <authorList>
            <person name="Stuskova K."/>
            <person name="Hakalova E."/>
            <person name="Tebbal A.B."/>
            <person name="Eichmeier A."/>
        </authorList>
    </citation>
    <scope>NUCLEOTIDE SEQUENCE</scope>
    <source>
        <strain evidence="3">NRRL B-24137</strain>
    </source>
</reference>
<dbReference type="EMBL" id="CP072788">
    <property type="protein sequence ID" value="QTR02638.1"/>
    <property type="molecule type" value="Genomic_DNA"/>
</dbReference>
<keyword evidence="5" id="KW-1185">Reference proteome</keyword>
<gene>
    <name evidence="3" type="ORF">J7S33_26730</name>
    <name evidence="2" type="ORF">JOE68_005157</name>
</gene>
<sequence>MGGLASAGRLVAAVGLVVGLAACSSTAPGSPVPAPTPVAGGLVGAPAGVRAAGVSDELVEYGAVAAIRDLVRADRQRFGSLLGVGYSEVAVHSAAIADAAGFDPSGATEAVRVGRPPDSAVLLRMAVDRAAVDAKFAGLGAERVDTAGATTWITGEDHEIPADSPFGWAGNLGAFNRVRVTGDSVAFAPSGAALARVTDPGGPSLAQDEVIGGLAACLGEVTVAIIGAPGDHGFVSAVGVRVARDEVTEVVCVPTADPAALRDRVLDRLDSTGAGVGRWPAEPRGARVEAPADLPGVLRVETSVAPSSRVGLVLQAWGRGDVAALVG</sequence>
<reference evidence="2 5" key="1">
    <citation type="submission" date="2021-01" db="EMBL/GenBank/DDBJ databases">
        <title>Sequencing the genomes of 1000 actinobacteria strains.</title>
        <authorList>
            <person name="Klenk H.-P."/>
        </authorList>
    </citation>
    <scope>NUCLEOTIDE SEQUENCE [LARGE SCALE GENOMIC DNA]</scope>
    <source>
        <strain evidence="2 5">DSM 44581</strain>
    </source>
</reference>
<dbReference type="AlphaFoldDB" id="A0A8T8HVR1"/>
<feature type="chain" id="PRO_5039688542" description="Lipoprotein" evidence="1">
    <location>
        <begin position="28"/>
        <end position="327"/>
    </location>
</feature>
<evidence type="ECO:0000256" key="1">
    <source>
        <dbReference type="SAM" id="SignalP"/>
    </source>
</evidence>
<dbReference type="Proteomes" id="UP001195724">
    <property type="component" value="Unassembled WGS sequence"/>
</dbReference>
<protein>
    <recommendedName>
        <fullName evidence="6">Lipoprotein</fullName>
    </recommendedName>
</protein>
<evidence type="ECO:0000313" key="5">
    <source>
        <dbReference type="Proteomes" id="UP001195724"/>
    </source>
</evidence>
<evidence type="ECO:0008006" key="6">
    <source>
        <dbReference type="Google" id="ProtNLM"/>
    </source>
</evidence>
<evidence type="ECO:0000313" key="2">
    <source>
        <dbReference type="EMBL" id="MBM7814292.1"/>
    </source>
</evidence>
<dbReference type="Proteomes" id="UP000671828">
    <property type="component" value="Chromosome"/>
</dbReference>
<name>A0A8T8HVR1_9PSEU</name>
<accession>A0A8T8HVR1</accession>
<evidence type="ECO:0000313" key="3">
    <source>
        <dbReference type="EMBL" id="QTR02638.1"/>
    </source>
</evidence>
<organism evidence="3 4">
    <name type="scientific">Saccharothrix algeriensis</name>
    <dbReference type="NCBI Taxonomy" id="173560"/>
    <lineage>
        <taxon>Bacteria</taxon>
        <taxon>Bacillati</taxon>
        <taxon>Actinomycetota</taxon>
        <taxon>Actinomycetes</taxon>
        <taxon>Pseudonocardiales</taxon>
        <taxon>Pseudonocardiaceae</taxon>
        <taxon>Saccharothrix</taxon>
    </lineage>
</organism>
<dbReference type="EMBL" id="JAFBCL010000001">
    <property type="protein sequence ID" value="MBM7814292.1"/>
    <property type="molecule type" value="Genomic_DNA"/>
</dbReference>